<evidence type="ECO:0000313" key="1">
    <source>
        <dbReference type="EMBL" id="KAL3614427.1"/>
    </source>
</evidence>
<keyword evidence="2" id="KW-1185">Reference proteome</keyword>
<organism evidence="1 2">
    <name type="scientific">Castilleja foliolosa</name>
    <dbReference type="NCBI Taxonomy" id="1961234"/>
    <lineage>
        <taxon>Eukaryota</taxon>
        <taxon>Viridiplantae</taxon>
        <taxon>Streptophyta</taxon>
        <taxon>Embryophyta</taxon>
        <taxon>Tracheophyta</taxon>
        <taxon>Spermatophyta</taxon>
        <taxon>Magnoliopsida</taxon>
        <taxon>eudicotyledons</taxon>
        <taxon>Gunneridae</taxon>
        <taxon>Pentapetalae</taxon>
        <taxon>asterids</taxon>
        <taxon>lamiids</taxon>
        <taxon>Lamiales</taxon>
        <taxon>Orobanchaceae</taxon>
        <taxon>Pedicularideae</taxon>
        <taxon>Castillejinae</taxon>
        <taxon>Castilleja</taxon>
    </lineage>
</organism>
<dbReference type="Proteomes" id="UP001632038">
    <property type="component" value="Unassembled WGS sequence"/>
</dbReference>
<comment type="caution">
    <text evidence="1">The sequence shown here is derived from an EMBL/GenBank/DDBJ whole genome shotgun (WGS) entry which is preliminary data.</text>
</comment>
<evidence type="ECO:0000313" key="2">
    <source>
        <dbReference type="Proteomes" id="UP001632038"/>
    </source>
</evidence>
<dbReference type="EMBL" id="JAVIJP010000107">
    <property type="protein sequence ID" value="KAL3614427.1"/>
    <property type="molecule type" value="Genomic_DNA"/>
</dbReference>
<dbReference type="AlphaFoldDB" id="A0ABD3BAQ2"/>
<accession>A0ABD3BAQ2</accession>
<gene>
    <name evidence="1" type="primary">RBR1_2</name>
    <name evidence="1" type="ORF">CASFOL_042501</name>
</gene>
<protein>
    <submittedName>
        <fullName evidence="1">Retinoblastoma-related protein 1</fullName>
    </submittedName>
</protein>
<name>A0ABD3BAQ2_9LAMI</name>
<sequence length="69" mass="7666">MKVEPPFKLDSLICKNDIRLDDNMLEQSTKLFDESKNLLIANISALGNDTLDEAENVLVCICAILGEKV</sequence>
<reference evidence="2" key="1">
    <citation type="journal article" date="2024" name="IScience">
        <title>Strigolactones Initiate the Formation of Haustorium-like Structures in Castilleja.</title>
        <authorList>
            <person name="Buerger M."/>
            <person name="Peterson D."/>
            <person name="Chory J."/>
        </authorList>
    </citation>
    <scope>NUCLEOTIDE SEQUENCE [LARGE SCALE GENOMIC DNA]</scope>
</reference>
<proteinExistence type="predicted"/>